<feature type="region of interest" description="Disordered" evidence="1">
    <location>
        <begin position="308"/>
        <end position="453"/>
    </location>
</feature>
<feature type="compositionally biased region" description="Low complexity" evidence="1">
    <location>
        <begin position="331"/>
        <end position="356"/>
    </location>
</feature>
<feature type="region of interest" description="Disordered" evidence="1">
    <location>
        <begin position="163"/>
        <end position="213"/>
    </location>
</feature>
<feature type="compositionally biased region" description="Low complexity" evidence="1">
    <location>
        <begin position="507"/>
        <end position="537"/>
    </location>
</feature>
<evidence type="ECO:0000313" key="3">
    <source>
        <dbReference type="Proteomes" id="UP000253472"/>
    </source>
</evidence>
<comment type="caution">
    <text evidence="2">The sequence shown here is derived from an EMBL/GenBank/DDBJ whole genome shotgun (WGS) entry which is preliminary data.</text>
</comment>
<feature type="compositionally biased region" description="Polar residues" evidence="1">
    <location>
        <begin position="480"/>
        <end position="495"/>
    </location>
</feature>
<dbReference type="STRING" id="5486.A0A367Y046"/>
<feature type="region of interest" description="Disordered" evidence="1">
    <location>
        <begin position="480"/>
        <end position="552"/>
    </location>
</feature>
<feature type="compositionally biased region" description="Low complexity" evidence="1">
    <location>
        <begin position="163"/>
        <end position="181"/>
    </location>
</feature>
<evidence type="ECO:0000313" key="2">
    <source>
        <dbReference type="EMBL" id="RCK59227.1"/>
    </source>
</evidence>
<reference evidence="2 3" key="1">
    <citation type="submission" date="2018-06" db="EMBL/GenBank/DDBJ databases">
        <title>Whole genome sequencing of Candida tropicalis (genome annotated by CSBL at Korea University).</title>
        <authorList>
            <person name="Ahn J."/>
        </authorList>
    </citation>
    <scope>NUCLEOTIDE SEQUENCE [LARGE SCALE GENOMIC DNA]</scope>
    <source>
        <strain evidence="2 3">ATCC 20962</strain>
    </source>
</reference>
<sequence>MSKLPQRQLQNFQSGSPSISDKESTDAHQLLLAHLYNYFKSNGLNESAEALLRECNNSIPKAPNGLFNLGNSDLQTDNTFLDEWWSLLWSLQTSVTLGSNPMGNQQRMLTPQQQMILQQRMFQQQQQQQHQLQQQRLQQQALIQQQQQQRIIASRQQQQQQQQQQAQTQQSPQGQQQQQPQTIPNKSPAVGLMGPPSGNLQSRASPSMDQLQSQARLQQLKLQFQQQQQMQQMQMQQQQQQQQQNQMGRSPAINTNGQPPHQSPQSVSQSQPTPGSKSVSPKLHRHSTDEYLMNLLQMENQSNLQRQRFMNSQAQQQQQQNEPSFPPKQGKPPTQQQLRRQLAQPQKQRPPIRQPQTAQSYSAPGDRKTSFEGVFPMQNQGMYPPGPPGPPQGAQGQTTIPHQPQPQPPQQQQQQSQPQPPPLPPQSAPPVPQQQQPPPPPRPQQQQQNVGNKQDSNVLLDDAFFLGNLLLDEFKEFTANNMDESQNNPQFNTPSERLGFGMTPNHQQPNMGPPQQQQQQQQQRMQMNAFDGLELSGTLGGTTGEDGNDDVGQTIATDWLSLMGSGPGYG</sequence>
<dbReference type="AlphaFoldDB" id="A0A367Y046"/>
<keyword evidence="3" id="KW-1185">Reference proteome</keyword>
<feature type="compositionally biased region" description="Polar residues" evidence="1">
    <location>
        <begin position="198"/>
        <end position="213"/>
    </location>
</feature>
<feature type="compositionally biased region" description="Pro residues" evidence="1">
    <location>
        <begin position="418"/>
        <end position="443"/>
    </location>
</feature>
<feature type="compositionally biased region" description="Low complexity" evidence="1">
    <location>
        <begin position="234"/>
        <end position="247"/>
    </location>
</feature>
<evidence type="ECO:0000256" key="1">
    <source>
        <dbReference type="SAM" id="MobiDB-lite"/>
    </source>
</evidence>
<dbReference type="OrthoDB" id="4036671at2759"/>
<name>A0A367Y046_9ASCO</name>
<feature type="region of interest" description="Disordered" evidence="1">
    <location>
        <begin position="1"/>
        <end position="23"/>
    </location>
</feature>
<dbReference type="EMBL" id="QLNQ01000027">
    <property type="protein sequence ID" value="RCK59227.1"/>
    <property type="molecule type" value="Genomic_DNA"/>
</dbReference>
<protein>
    <submittedName>
        <fullName evidence="2">Transcription activator MSS11</fullName>
    </submittedName>
</protein>
<organism evidence="2 3">
    <name type="scientific">Candida viswanathii</name>
    <dbReference type="NCBI Taxonomy" id="5486"/>
    <lineage>
        <taxon>Eukaryota</taxon>
        <taxon>Fungi</taxon>
        <taxon>Dikarya</taxon>
        <taxon>Ascomycota</taxon>
        <taxon>Saccharomycotina</taxon>
        <taxon>Pichiomycetes</taxon>
        <taxon>Debaryomycetaceae</taxon>
        <taxon>Candida/Lodderomyces clade</taxon>
        <taxon>Candida</taxon>
    </lineage>
</organism>
<feature type="compositionally biased region" description="Polar residues" evidence="1">
    <location>
        <begin position="1"/>
        <end position="19"/>
    </location>
</feature>
<dbReference type="InterPro" id="IPR006594">
    <property type="entry name" value="LisH"/>
</dbReference>
<proteinExistence type="predicted"/>
<accession>A0A367Y046</accession>
<dbReference type="Proteomes" id="UP000253472">
    <property type="component" value="Unassembled WGS sequence"/>
</dbReference>
<feature type="compositionally biased region" description="Low complexity" evidence="1">
    <location>
        <begin position="258"/>
        <end position="276"/>
    </location>
</feature>
<feature type="region of interest" description="Disordered" evidence="1">
    <location>
        <begin position="234"/>
        <end position="284"/>
    </location>
</feature>
<gene>
    <name evidence="2" type="primary">MSS11_0</name>
    <name evidence="2" type="ORF">Cantr_07674</name>
</gene>
<dbReference type="PROSITE" id="PS50896">
    <property type="entry name" value="LISH"/>
    <property type="match status" value="1"/>
</dbReference>